<protein>
    <submittedName>
        <fullName evidence="2">Outer membrane protein beta-barrel domain-containing protein</fullName>
    </submittedName>
</protein>
<accession>A0A1H5Y276</accession>
<dbReference type="InterPro" id="IPR025665">
    <property type="entry name" value="Beta-barrel_OMP_2"/>
</dbReference>
<evidence type="ECO:0000259" key="1">
    <source>
        <dbReference type="Pfam" id="PF13568"/>
    </source>
</evidence>
<dbReference type="Pfam" id="PF13568">
    <property type="entry name" value="OMP_b-brl_2"/>
    <property type="match status" value="1"/>
</dbReference>
<dbReference type="OrthoDB" id="947434at2"/>
<reference evidence="3" key="1">
    <citation type="submission" date="2016-10" db="EMBL/GenBank/DDBJ databases">
        <authorList>
            <person name="Varghese N."/>
            <person name="Submissions S."/>
        </authorList>
    </citation>
    <scope>NUCLEOTIDE SEQUENCE [LARGE SCALE GENOMIC DNA]</scope>
    <source>
        <strain evidence="3">DSM 21580</strain>
    </source>
</reference>
<sequence length="270" mass="30917">MKKTLTFILFSIFILNINAQGENQKIQFGANFMPFIYWKKNSFLDNSSHIKVQPAKINGVYGGVFAEKYINENWGFKIAINYGQQKSEVQSKLVAKENGVFVINEANMFFQVRSKNTFEYFIIPITTEYALPLDNQNKIWGLVGAGPQLSLFSKFEVIKDGLNEDGSFRNTLGSYNSQNFDSYRKLLIGGTFYTGIKFKISDAFNGFTNIKFDYDFSNASKANWNSYETNPQEYGQLEFSDPTLPYSSVNASKFHNMRLGLEFGVEYDFN</sequence>
<evidence type="ECO:0000313" key="2">
    <source>
        <dbReference type="EMBL" id="SEG17787.1"/>
    </source>
</evidence>
<evidence type="ECO:0000313" key="3">
    <source>
        <dbReference type="Proteomes" id="UP000236738"/>
    </source>
</evidence>
<gene>
    <name evidence="2" type="ORF">SAMN05421847_1638</name>
</gene>
<organism evidence="2 3">
    <name type="scientific">Halpernia humi</name>
    <dbReference type="NCBI Taxonomy" id="493375"/>
    <lineage>
        <taxon>Bacteria</taxon>
        <taxon>Pseudomonadati</taxon>
        <taxon>Bacteroidota</taxon>
        <taxon>Flavobacteriia</taxon>
        <taxon>Flavobacteriales</taxon>
        <taxon>Weeksellaceae</taxon>
        <taxon>Chryseobacterium group</taxon>
        <taxon>Halpernia</taxon>
    </lineage>
</organism>
<feature type="domain" description="Outer membrane protein beta-barrel" evidence="1">
    <location>
        <begin position="45"/>
        <end position="216"/>
    </location>
</feature>
<dbReference type="Proteomes" id="UP000236738">
    <property type="component" value="Unassembled WGS sequence"/>
</dbReference>
<keyword evidence="3" id="KW-1185">Reference proteome</keyword>
<name>A0A1H5Y276_9FLAO</name>
<proteinExistence type="predicted"/>
<dbReference type="EMBL" id="FNUS01000003">
    <property type="protein sequence ID" value="SEG17787.1"/>
    <property type="molecule type" value="Genomic_DNA"/>
</dbReference>
<dbReference type="RefSeq" id="WP_103913599.1">
    <property type="nucleotide sequence ID" value="NZ_FNUS01000003.1"/>
</dbReference>
<dbReference type="AlphaFoldDB" id="A0A1H5Y276"/>